<dbReference type="InParanoid" id="B0D1F2"/>
<keyword evidence="3" id="KW-1185">Reference proteome</keyword>
<feature type="signal peptide" evidence="1">
    <location>
        <begin position="1"/>
        <end position="27"/>
    </location>
</feature>
<name>B0D1F2_LACBS</name>
<keyword evidence="1" id="KW-0732">Signal</keyword>
<evidence type="ECO:0000313" key="3">
    <source>
        <dbReference type="Proteomes" id="UP000001194"/>
    </source>
</evidence>
<evidence type="ECO:0000256" key="1">
    <source>
        <dbReference type="SAM" id="SignalP"/>
    </source>
</evidence>
<dbReference type="RefSeq" id="XP_001877885.1">
    <property type="nucleotide sequence ID" value="XM_001877850.1"/>
</dbReference>
<dbReference type="Proteomes" id="UP000001194">
    <property type="component" value="Unassembled WGS sequence"/>
</dbReference>
<dbReference type="KEGG" id="lbc:LACBIDRAFT_314028"/>
<dbReference type="EMBL" id="DS547095">
    <property type="protein sequence ID" value="EDR11988.1"/>
    <property type="molecule type" value="Genomic_DNA"/>
</dbReference>
<sequence>MLLTQGLMSAILAGLLIYAATVEMIAGDFVFGDVVGHGHHRQAPMPNKVSAGKEKERVPLIMIMMRWKGTEMSMDIMDTGLPLWGRRLLW</sequence>
<reference evidence="2 3" key="1">
    <citation type="journal article" date="2008" name="Nature">
        <title>The genome of Laccaria bicolor provides insights into mycorrhizal symbiosis.</title>
        <authorList>
            <person name="Martin F."/>
            <person name="Aerts A."/>
            <person name="Ahren D."/>
            <person name="Brun A."/>
            <person name="Danchin E.G.J."/>
            <person name="Duchaussoy F."/>
            <person name="Gibon J."/>
            <person name="Kohler A."/>
            <person name="Lindquist E."/>
            <person name="Pereda V."/>
            <person name="Salamov A."/>
            <person name="Shapiro H.J."/>
            <person name="Wuyts J."/>
            <person name="Blaudez D."/>
            <person name="Buee M."/>
            <person name="Brokstein P."/>
            <person name="Canbaeck B."/>
            <person name="Cohen D."/>
            <person name="Courty P.E."/>
            <person name="Coutinho P.M."/>
            <person name="Delaruelle C."/>
            <person name="Detter J.C."/>
            <person name="Deveau A."/>
            <person name="DiFazio S."/>
            <person name="Duplessis S."/>
            <person name="Fraissinet-Tachet L."/>
            <person name="Lucic E."/>
            <person name="Frey-Klett P."/>
            <person name="Fourrey C."/>
            <person name="Feussner I."/>
            <person name="Gay G."/>
            <person name="Grimwood J."/>
            <person name="Hoegger P.J."/>
            <person name="Jain P."/>
            <person name="Kilaru S."/>
            <person name="Labbe J."/>
            <person name="Lin Y.C."/>
            <person name="Legue V."/>
            <person name="Le Tacon F."/>
            <person name="Marmeisse R."/>
            <person name="Melayah D."/>
            <person name="Montanini B."/>
            <person name="Muratet M."/>
            <person name="Nehls U."/>
            <person name="Niculita-Hirzel H."/>
            <person name="Oudot-Le Secq M.P."/>
            <person name="Peter M."/>
            <person name="Quesneville H."/>
            <person name="Rajashekar B."/>
            <person name="Reich M."/>
            <person name="Rouhier N."/>
            <person name="Schmutz J."/>
            <person name="Yin T."/>
            <person name="Chalot M."/>
            <person name="Henrissat B."/>
            <person name="Kuees U."/>
            <person name="Lucas S."/>
            <person name="Van de Peer Y."/>
            <person name="Podila G.K."/>
            <person name="Polle A."/>
            <person name="Pukkila P.J."/>
            <person name="Richardson P.M."/>
            <person name="Rouze P."/>
            <person name="Sanders I.R."/>
            <person name="Stajich J.E."/>
            <person name="Tunlid A."/>
            <person name="Tuskan G."/>
            <person name="Grigoriev I.V."/>
        </authorList>
    </citation>
    <scope>NUCLEOTIDE SEQUENCE [LARGE SCALE GENOMIC DNA]</scope>
    <source>
        <strain evidence="3">S238N-H82 / ATCC MYA-4686</strain>
    </source>
</reference>
<dbReference type="GeneID" id="6073271"/>
<accession>B0D1F2</accession>
<organism evidence="3">
    <name type="scientific">Laccaria bicolor (strain S238N-H82 / ATCC MYA-4686)</name>
    <name type="common">Bicoloured deceiver</name>
    <name type="synonym">Laccaria laccata var. bicolor</name>
    <dbReference type="NCBI Taxonomy" id="486041"/>
    <lineage>
        <taxon>Eukaryota</taxon>
        <taxon>Fungi</taxon>
        <taxon>Dikarya</taxon>
        <taxon>Basidiomycota</taxon>
        <taxon>Agaricomycotina</taxon>
        <taxon>Agaricomycetes</taxon>
        <taxon>Agaricomycetidae</taxon>
        <taxon>Agaricales</taxon>
        <taxon>Agaricineae</taxon>
        <taxon>Hydnangiaceae</taxon>
        <taxon>Laccaria</taxon>
    </lineage>
</organism>
<dbReference type="AlphaFoldDB" id="B0D1F2"/>
<protein>
    <submittedName>
        <fullName evidence="2">Predicted protein</fullName>
    </submittedName>
</protein>
<dbReference type="HOGENOM" id="CLU_2441233_0_0_1"/>
<evidence type="ECO:0000313" key="2">
    <source>
        <dbReference type="EMBL" id="EDR11988.1"/>
    </source>
</evidence>
<gene>
    <name evidence="2" type="ORF">LACBIDRAFT_314028</name>
</gene>
<proteinExistence type="predicted"/>
<feature type="chain" id="PRO_5042873155" evidence="1">
    <location>
        <begin position="28"/>
        <end position="90"/>
    </location>
</feature>